<dbReference type="Proteomes" id="UP001160550">
    <property type="component" value="Unassembled WGS sequence"/>
</dbReference>
<name>A0ABT6MV66_9GAMM</name>
<feature type="region of interest" description="Disordered" evidence="1">
    <location>
        <begin position="1"/>
        <end position="26"/>
    </location>
</feature>
<sequence>MTMEPDVPPPPATPPRAPPPAAAAPPARGGRFELVVGASAILLSVVSLFVAISANRTQERMLAASIWPSLLFNTSNTAPDGTPQLGIDLLNRGTGPARVRWLEMYYRDAPLADWRELLQRCCASSPAQVEEVYGISSGVQNRVLGADEWVRMLQIQPEDAPDAVWKALDQERQNVRMRACYCSVLDDCWIFDSEREDPEPVARCPAPGPVLWRG</sequence>
<keyword evidence="4" id="KW-1185">Reference proteome</keyword>
<reference evidence="3" key="2">
    <citation type="submission" date="2023-04" db="EMBL/GenBank/DDBJ databases">
        <authorList>
            <person name="Sun J.-Q."/>
        </authorList>
    </citation>
    <scope>NUCLEOTIDE SEQUENCE</scope>
    <source>
        <strain evidence="3">CC-YY355</strain>
    </source>
</reference>
<feature type="transmembrane region" description="Helical" evidence="2">
    <location>
        <begin position="34"/>
        <end position="52"/>
    </location>
</feature>
<keyword evidence="2" id="KW-0472">Membrane</keyword>
<evidence type="ECO:0000313" key="3">
    <source>
        <dbReference type="EMBL" id="MDH7454338.1"/>
    </source>
</evidence>
<organism evidence="3 4">
    <name type="scientific">Luteimonas composti</name>
    <dbReference type="NCBI Taxonomy" id="398257"/>
    <lineage>
        <taxon>Bacteria</taxon>
        <taxon>Pseudomonadati</taxon>
        <taxon>Pseudomonadota</taxon>
        <taxon>Gammaproteobacteria</taxon>
        <taxon>Lysobacterales</taxon>
        <taxon>Lysobacteraceae</taxon>
        <taxon>Luteimonas</taxon>
    </lineage>
</organism>
<proteinExistence type="predicted"/>
<accession>A0ABT6MV66</accession>
<protein>
    <submittedName>
        <fullName evidence="3">Uncharacterized protein</fullName>
    </submittedName>
</protein>
<dbReference type="EMBL" id="JARYGX010000027">
    <property type="protein sequence ID" value="MDH7454338.1"/>
    <property type="molecule type" value="Genomic_DNA"/>
</dbReference>
<evidence type="ECO:0000256" key="1">
    <source>
        <dbReference type="SAM" id="MobiDB-lite"/>
    </source>
</evidence>
<comment type="caution">
    <text evidence="3">The sequence shown here is derived from an EMBL/GenBank/DDBJ whole genome shotgun (WGS) entry which is preliminary data.</text>
</comment>
<evidence type="ECO:0000313" key="4">
    <source>
        <dbReference type="Proteomes" id="UP001160550"/>
    </source>
</evidence>
<keyword evidence="2" id="KW-1133">Transmembrane helix</keyword>
<feature type="compositionally biased region" description="Pro residues" evidence="1">
    <location>
        <begin position="1"/>
        <end position="23"/>
    </location>
</feature>
<evidence type="ECO:0000256" key="2">
    <source>
        <dbReference type="SAM" id="Phobius"/>
    </source>
</evidence>
<dbReference type="RefSeq" id="WP_280943553.1">
    <property type="nucleotide sequence ID" value="NZ_JARYGX010000027.1"/>
</dbReference>
<gene>
    <name evidence="3" type="ORF">QF205_14855</name>
</gene>
<reference evidence="3" key="1">
    <citation type="journal article" date="2007" name="Int. J. Syst. Evol. Microbiol.">
        <title>Luteimonas composti sp. nov., a moderately thermophilic bacterium isolated from food waste.</title>
        <authorList>
            <person name="Young C.C."/>
            <person name="Kampfer P."/>
            <person name="Chen W.M."/>
            <person name="Yen W.S."/>
            <person name="Arun A.B."/>
            <person name="Lai W.A."/>
            <person name="Shen F.T."/>
            <person name="Rekha P.D."/>
            <person name="Lin K.Y."/>
            <person name="Chou J.H."/>
        </authorList>
    </citation>
    <scope>NUCLEOTIDE SEQUENCE</scope>
    <source>
        <strain evidence="3">CC-YY355</strain>
    </source>
</reference>
<keyword evidence="2" id="KW-0812">Transmembrane</keyword>